<feature type="region of interest" description="Disordered" evidence="1">
    <location>
        <begin position="1026"/>
        <end position="1058"/>
    </location>
</feature>
<dbReference type="InterPro" id="IPR006073">
    <property type="entry name" value="GTP-bd"/>
</dbReference>
<accession>A0A9P9BW97</accession>
<dbReference type="PANTHER" id="PTHR33840:SF1">
    <property type="entry name" value="TLE1 PHOSPHOLIPASE DOMAIN-CONTAINING PROTEIN"/>
    <property type="match status" value="1"/>
</dbReference>
<dbReference type="CDD" id="cd00882">
    <property type="entry name" value="Ras_like_GTPase"/>
    <property type="match status" value="1"/>
</dbReference>
<feature type="transmembrane region" description="Helical" evidence="2">
    <location>
        <begin position="869"/>
        <end position="895"/>
    </location>
</feature>
<feature type="transmembrane region" description="Helical" evidence="2">
    <location>
        <begin position="901"/>
        <end position="920"/>
    </location>
</feature>
<dbReference type="OrthoDB" id="59699at2759"/>
<organism evidence="5 6">
    <name type="scientific">Microdochium trichocladiopsis</name>
    <dbReference type="NCBI Taxonomy" id="1682393"/>
    <lineage>
        <taxon>Eukaryota</taxon>
        <taxon>Fungi</taxon>
        <taxon>Dikarya</taxon>
        <taxon>Ascomycota</taxon>
        <taxon>Pezizomycotina</taxon>
        <taxon>Sordariomycetes</taxon>
        <taxon>Xylariomycetidae</taxon>
        <taxon>Xylariales</taxon>
        <taxon>Microdochiaceae</taxon>
        <taxon>Microdochium</taxon>
    </lineage>
</organism>
<protein>
    <recommendedName>
        <fullName evidence="7">DUF2235 domain-containing protein</fullName>
    </recommendedName>
</protein>
<dbReference type="RefSeq" id="XP_046014954.1">
    <property type="nucleotide sequence ID" value="XM_046163453.1"/>
</dbReference>
<dbReference type="AlphaFoldDB" id="A0A9P9BW97"/>
<dbReference type="InterPro" id="IPR018712">
    <property type="entry name" value="Tle1-like_cat"/>
</dbReference>
<dbReference type="GO" id="GO:0005525">
    <property type="term" value="F:GTP binding"/>
    <property type="evidence" value="ECO:0007669"/>
    <property type="project" value="InterPro"/>
</dbReference>
<dbReference type="Proteomes" id="UP000756346">
    <property type="component" value="Unassembled WGS sequence"/>
</dbReference>
<dbReference type="EMBL" id="JAGTJQ010000003">
    <property type="protein sequence ID" value="KAH7034861.1"/>
    <property type="molecule type" value="Genomic_DNA"/>
</dbReference>
<evidence type="ECO:0000256" key="2">
    <source>
        <dbReference type="SAM" id="Phobius"/>
    </source>
</evidence>
<keyword evidence="6" id="KW-1185">Reference proteome</keyword>
<evidence type="ECO:0000313" key="5">
    <source>
        <dbReference type="EMBL" id="KAH7034861.1"/>
    </source>
</evidence>
<keyword evidence="2" id="KW-1133">Transmembrane helix</keyword>
<feature type="domain" description="G" evidence="3">
    <location>
        <begin position="558"/>
        <end position="680"/>
    </location>
</feature>
<dbReference type="Gene3D" id="3.40.50.300">
    <property type="entry name" value="P-loop containing nucleotide triphosphate hydrolases"/>
    <property type="match status" value="1"/>
</dbReference>
<evidence type="ECO:0000259" key="3">
    <source>
        <dbReference type="Pfam" id="PF01926"/>
    </source>
</evidence>
<comment type="caution">
    <text evidence="5">The sequence shown here is derived from an EMBL/GenBank/DDBJ whole genome shotgun (WGS) entry which is preliminary data.</text>
</comment>
<gene>
    <name evidence="5" type="ORF">B0I36DRAFT_84926</name>
</gene>
<evidence type="ECO:0000313" key="6">
    <source>
        <dbReference type="Proteomes" id="UP000756346"/>
    </source>
</evidence>
<evidence type="ECO:0000256" key="1">
    <source>
        <dbReference type="SAM" id="MobiDB-lite"/>
    </source>
</evidence>
<proteinExistence type="predicted"/>
<feature type="region of interest" description="Disordered" evidence="1">
    <location>
        <begin position="363"/>
        <end position="459"/>
    </location>
</feature>
<dbReference type="PANTHER" id="PTHR33840">
    <property type="match status" value="1"/>
</dbReference>
<sequence length="1151" mass="126867">MASSLVRKPVPSPQSSTDVFRQDQRVHHPAPVGLGAEPNSPVKRVVACVDGTWYDDNGCCNTRFGNNSNVFRLWASIRQGTFVHGNRSVKQVAFYESGTAYAKRPVDSFNDAVTSDGVVAQVDKIFETCATQLSDGTDELWLYGFSRGAYVVQAVADMIHDLSLAAGEGREQYDNRVKKLGAARREPAAKLFDYLQFKGRSGQPAIHMIGLFDSLKVSQTKHDKTFYRSIGSIRHALALTETRRAFQPSPYGPFEDSQDIESRSIIEAWFVGSHADIGGGPRYDGLALYPLQWMMSESIQGGLILDDHSRERNQTITEDPYSLVFPSVPQGDNQETRPIKSWEFRYTNGIHLEMVDLRATHRHGNIKASKGNVLKKKPRLTKTVSKPETKKESPPKTAATLTKEKPKSGFKGLFSRKKKSANSPHPQPPESLVTEAEADQDGTEELVKNPGPRPHTVQINPGAALRSLKSGDRVVFKGDRLIGFIDDAPCGAVIHPSVFFVLDLYNRLGIGESLVPINDALDTFRKTAFMKRKRDTLDPWIAESELGALGRGALKDCRVLVCGRAGVGKSTLINKVFGFPVTQESYDDHGVHDIEEGFARDTFPGLIVHDSKGFQGGATEEVELLERFVKKRASEVDASERLDAIWLCIDVPSTRTIHEADRRIFEVLDQYAASVPIVIVRTMKDRFMNEHLSISRQELRQSGVRGDDLDRLSEARAEEAFARVQEEDINKLERSLNLAKDFAPFIYVAHNDENSIRDLVKKTISLVPDEGACLNLVAAQLVDVGEKINAAIEESVRLLNISNYTAMAGSTLIFGATVSTPTISHVLCHNVVKCFGLTDLKSEEIEKLADQVLWSNLGKFLRQNITTTVLLWGTAAGLTVASGFGGIPFMAGIPFAAVPPAARMVLKCACDIILILTAIFDNKGKAVMRDDFEHASRSYSTKPAKNGLSVRTRVHRDVDALIPTWTFKLHQPLKVTTMRTELRRMVRENRFSLEPNMGQSRTIPAPIPEPGNGITDLQALRDWKEAEAASELPGSSPLSEDLDQWQTPEPAPQLSELTGETAAPPLYSEPEFMENKVLISDPALRRAKDRFGSGQLPEPLGAGQAQPLSSIETQTAELPGIPVMRPVELFGSVPSATSIRRKPVGGSNTMS</sequence>
<feature type="compositionally biased region" description="Basic and acidic residues" evidence="1">
    <location>
        <begin position="385"/>
        <end position="394"/>
    </location>
</feature>
<evidence type="ECO:0000259" key="4">
    <source>
        <dbReference type="Pfam" id="PF09994"/>
    </source>
</evidence>
<feature type="region of interest" description="Disordered" evidence="1">
    <location>
        <begin position="1"/>
        <end position="24"/>
    </location>
</feature>
<dbReference type="Pfam" id="PF01926">
    <property type="entry name" value="MMR_HSR1"/>
    <property type="match status" value="1"/>
</dbReference>
<evidence type="ECO:0008006" key="7">
    <source>
        <dbReference type="Google" id="ProtNLM"/>
    </source>
</evidence>
<dbReference type="InterPro" id="IPR027417">
    <property type="entry name" value="P-loop_NTPase"/>
</dbReference>
<dbReference type="GeneID" id="70192999"/>
<keyword evidence="2" id="KW-0812">Transmembrane</keyword>
<reference evidence="5" key="1">
    <citation type="journal article" date="2021" name="Nat. Commun.">
        <title>Genetic determinants of endophytism in the Arabidopsis root mycobiome.</title>
        <authorList>
            <person name="Mesny F."/>
            <person name="Miyauchi S."/>
            <person name="Thiergart T."/>
            <person name="Pickel B."/>
            <person name="Atanasova L."/>
            <person name="Karlsson M."/>
            <person name="Huettel B."/>
            <person name="Barry K.W."/>
            <person name="Haridas S."/>
            <person name="Chen C."/>
            <person name="Bauer D."/>
            <person name="Andreopoulos W."/>
            <person name="Pangilinan J."/>
            <person name="LaButti K."/>
            <person name="Riley R."/>
            <person name="Lipzen A."/>
            <person name="Clum A."/>
            <person name="Drula E."/>
            <person name="Henrissat B."/>
            <person name="Kohler A."/>
            <person name="Grigoriev I.V."/>
            <person name="Martin F.M."/>
            <person name="Hacquard S."/>
        </authorList>
    </citation>
    <scope>NUCLEOTIDE SEQUENCE</scope>
    <source>
        <strain evidence="5">MPI-CAGE-CH-0230</strain>
    </source>
</reference>
<keyword evidence="2" id="KW-0472">Membrane</keyword>
<feature type="region of interest" description="Disordered" evidence="1">
    <location>
        <begin position="993"/>
        <end position="1014"/>
    </location>
</feature>
<dbReference type="Pfam" id="PF09994">
    <property type="entry name" value="T6SS_Tle1-like_cat"/>
    <property type="match status" value="1"/>
</dbReference>
<feature type="domain" description="T6SS Phospholipase effector Tle1-like catalytic" evidence="4">
    <location>
        <begin position="43"/>
        <end position="297"/>
    </location>
</feature>
<dbReference type="SUPFAM" id="SSF52540">
    <property type="entry name" value="P-loop containing nucleoside triphosphate hydrolases"/>
    <property type="match status" value="1"/>
</dbReference>
<name>A0A9P9BW97_9PEZI</name>